<protein>
    <submittedName>
        <fullName evidence="1">DinB family protein</fullName>
    </submittedName>
</protein>
<name>A0A5Q6RW87_9ACTN</name>
<evidence type="ECO:0000313" key="1">
    <source>
        <dbReference type="EMBL" id="KAA1422319.1"/>
    </source>
</evidence>
<organism evidence="1 2">
    <name type="scientific">Mumia zhuanghuii</name>
    <dbReference type="NCBI Taxonomy" id="2585211"/>
    <lineage>
        <taxon>Bacteria</taxon>
        <taxon>Bacillati</taxon>
        <taxon>Actinomycetota</taxon>
        <taxon>Actinomycetes</taxon>
        <taxon>Propionibacteriales</taxon>
        <taxon>Nocardioidaceae</taxon>
        <taxon>Mumia</taxon>
    </lineage>
</organism>
<accession>A0A5Q6RW87</accession>
<proteinExistence type="predicted"/>
<dbReference type="Proteomes" id="UP000307768">
    <property type="component" value="Unassembled WGS sequence"/>
</dbReference>
<dbReference type="InterPro" id="IPR034660">
    <property type="entry name" value="DinB/YfiT-like"/>
</dbReference>
<dbReference type="AlphaFoldDB" id="A0A5Q6RW87"/>
<sequence>MSRTDVPPAFDERTIATTLLRYVRETALEKAEGLPDGLAHATPLPSSPLMSVASVVNHLRWNEHYWVEVVVAGGEDRAPWSEEHPDGEFEVAAQMTLDDVLTGYRQQIAASDAILDGLDLDTPTARPRRDFHPTVRWVVAHLVEETARHNGHLDILRELADGQVGD</sequence>
<dbReference type="EMBL" id="VDFQ02000004">
    <property type="protein sequence ID" value="KAA1422319.1"/>
    <property type="molecule type" value="Genomic_DNA"/>
</dbReference>
<dbReference type="OrthoDB" id="4548523at2"/>
<gene>
    <name evidence="1" type="ORF">FE697_014255</name>
</gene>
<comment type="caution">
    <text evidence="1">The sequence shown here is derived from an EMBL/GenBank/DDBJ whole genome shotgun (WGS) entry which is preliminary data.</text>
</comment>
<dbReference type="Gene3D" id="1.20.120.450">
    <property type="entry name" value="dinb family like domain"/>
    <property type="match status" value="1"/>
</dbReference>
<dbReference type="Pfam" id="PF04978">
    <property type="entry name" value="MST"/>
    <property type="match status" value="1"/>
</dbReference>
<dbReference type="InterPro" id="IPR007061">
    <property type="entry name" value="MST-like"/>
</dbReference>
<dbReference type="SUPFAM" id="SSF109854">
    <property type="entry name" value="DinB/YfiT-like putative metalloenzymes"/>
    <property type="match status" value="1"/>
</dbReference>
<reference evidence="1 2" key="1">
    <citation type="submission" date="2019-09" db="EMBL/GenBank/DDBJ databases">
        <title>Mumia zhuanghuii sp. nov. isolated from the intestinal contents of plateau pika (Ochotona curzoniae) in the Qinghai-Tibet plateau of China.</title>
        <authorList>
            <person name="Tian Z."/>
        </authorList>
    </citation>
    <scope>NUCLEOTIDE SEQUENCE [LARGE SCALE GENOMIC DNA]</scope>
    <source>
        <strain evidence="2">350</strain>
    </source>
</reference>
<evidence type="ECO:0000313" key="2">
    <source>
        <dbReference type="Proteomes" id="UP000307768"/>
    </source>
</evidence>
<dbReference type="RefSeq" id="WP_149770270.1">
    <property type="nucleotide sequence ID" value="NZ_VDFQ02000004.1"/>
</dbReference>